<evidence type="ECO:0000313" key="2">
    <source>
        <dbReference type="Proteomes" id="UP000078046"/>
    </source>
</evidence>
<proteinExistence type="predicted"/>
<keyword evidence="2" id="KW-1185">Reference proteome</keyword>
<dbReference type="OrthoDB" id="9996331at2759"/>
<sequence length="59" mass="7025">MVRRLYPDSKVYRSLDELKAEIDIIWDSLEVDEIRRLVQSCPSRLTDVVKNKDGNLRNY</sequence>
<protein>
    <submittedName>
        <fullName evidence="1">Uncharacterized protein</fullName>
    </submittedName>
</protein>
<comment type="caution">
    <text evidence="1">The sequence shown here is derived from an EMBL/GenBank/DDBJ whole genome shotgun (WGS) entry which is preliminary data.</text>
</comment>
<gene>
    <name evidence="1" type="ORF">A3Q56_04461</name>
</gene>
<evidence type="ECO:0000313" key="1">
    <source>
        <dbReference type="EMBL" id="OAF67805.1"/>
    </source>
</evidence>
<dbReference type="Proteomes" id="UP000078046">
    <property type="component" value="Unassembled WGS sequence"/>
</dbReference>
<dbReference type="EMBL" id="LWCA01000572">
    <property type="protein sequence ID" value="OAF67805.1"/>
    <property type="molecule type" value="Genomic_DNA"/>
</dbReference>
<dbReference type="GO" id="GO:0003676">
    <property type="term" value="F:nucleic acid binding"/>
    <property type="evidence" value="ECO:0007669"/>
    <property type="project" value="InterPro"/>
</dbReference>
<dbReference type="AlphaFoldDB" id="A0A177B0M7"/>
<reference evidence="1 2" key="1">
    <citation type="submission" date="2016-04" db="EMBL/GenBank/DDBJ databases">
        <title>The genome of Intoshia linei affirms orthonectids as highly simplified spiralians.</title>
        <authorList>
            <person name="Mikhailov K.V."/>
            <person name="Slusarev G.S."/>
            <person name="Nikitin M.A."/>
            <person name="Logacheva M.D."/>
            <person name="Penin A."/>
            <person name="Aleoshin V."/>
            <person name="Panchin Y.V."/>
        </authorList>
    </citation>
    <scope>NUCLEOTIDE SEQUENCE [LARGE SCALE GENOMIC DNA]</scope>
    <source>
        <strain evidence="1">Intl2013</strain>
        <tissue evidence="1">Whole animal</tissue>
    </source>
</reference>
<name>A0A177B0M7_9BILA</name>
<accession>A0A177B0M7</accession>
<organism evidence="1 2">
    <name type="scientific">Intoshia linei</name>
    <dbReference type="NCBI Taxonomy" id="1819745"/>
    <lineage>
        <taxon>Eukaryota</taxon>
        <taxon>Metazoa</taxon>
        <taxon>Spiralia</taxon>
        <taxon>Lophotrochozoa</taxon>
        <taxon>Mesozoa</taxon>
        <taxon>Orthonectida</taxon>
        <taxon>Rhopaluridae</taxon>
        <taxon>Intoshia</taxon>
    </lineage>
</organism>
<dbReference type="Gene3D" id="3.30.420.10">
    <property type="entry name" value="Ribonuclease H-like superfamily/Ribonuclease H"/>
    <property type="match status" value="1"/>
</dbReference>
<dbReference type="InterPro" id="IPR036397">
    <property type="entry name" value="RNaseH_sf"/>
</dbReference>